<feature type="transmembrane region" description="Helical" evidence="1">
    <location>
        <begin position="152"/>
        <end position="171"/>
    </location>
</feature>
<dbReference type="EMBL" id="CP036266">
    <property type="protein sequence ID" value="QDT18920.1"/>
    <property type="molecule type" value="Genomic_DNA"/>
</dbReference>
<evidence type="ECO:0000313" key="2">
    <source>
        <dbReference type="EMBL" id="QDT18920.1"/>
    </source>
</evidence>
<feature type="transmembrane region" description="Helical" evidence="1">
    <location>
        <begin position="100"/>
        <end position="118"/>
    </location>
</feature>
<dbReference type="RefSeq" id="WP_145180814.1">
    <property type="nucleotide sequence ID" value="NZ_CP036266.1"/>
</dbReference>
<keyword evidence="1" id="KW-0472">Membrane</keyword>
<feature type="transmembrane region" description="Helical" evidence="1">
    <location>
        <begin position="40"/>
        <end position="59"/>
    </location>
</feature>
<feature type="transmembrane region" description="Helical" evidence="1">
    <location>
        <begin position="249"/>
        <end position="271"/>
    </location>
</feature>
<accession>A0A517PHR8</accession>
<feature type="transmembrane region" description="Helical" evidence="1">
    <location>
        <begin position="350"/>
        <end position="368"/>
    </location>
</feature>
<proteinExistence type="predicted"/>
<dbReference type="Proteomes" id="UP000320421">
    <property type="component" value="Chromosome"/>
</dbReference>
<feature type="transmembrane region" description="Helical" evidence="1">
    <location>
        <begin position="130"/>
        <end position="146"/>
    </location>
</feature>
<dbReference type="AlphaFoldDB" id="A0A517PHR8"/>
<feature type="transmembrane region" description="Helical" evidence="1">
    <location>
        <begin position="409"/>
        <end position="439"/>
    </location>
</feature>
<keyword evidence="1" id="KW-1133">Transmembrane helix</keyword>
<feature type="transmembrane region" description="Helical" evidence="1">
    <location>
        <begin position="183"/>
        <end position="206"/>
    </location>
</feature>
<name>A0A517PHR8_9PLAN</name>
<sequence length="536" mass="58418">MDLFLNSLISFSPVLLVVMPVAGACFGLGSVKLGLEFHRWTAFSNTLVSCLILALVLFAPELQGTGATRIISITLKLPVLSTAGPDAATPRNFQWGLDALSAWFLLLITCLWPLLVFFSNRLTRVSHRHYFLLLILQSLLAGLLISHDVISFVTFLFLSTVCTIGLLQVWNGSRARSVLESTLYLQLLGDTLILAGLLLAATSFSWMQGVLLEAPQALTFQFDALFRESRSDVRLYPLAEAYWSTSAPWILLLLLAGFACKGFLFPAYYGMTQWLKQQTAQTASPSVMTGWSLILLLILTKLSVYGMLRCLVPLQQSVSESLYSLLALWGIVGFLITALLACARRELLQTVVWFLVGQAALTLTILSASQEVVAYLAVLNVVQGLAAGVLLLVIPCLSLTQGHPSERVLYWLGWLSLLTLIGAPGLGGFTACFAFLWSLTSQQMLLALGYLLGTLLFNLALIRGGWQLLTVSQSAPDKADKETAPAEKRALVWLALAPAVLLIVSLGITPAYLLERTLFPLISYEAAPSTEAAVEE</sequence>
<organism evidence="2 3">
    <name type="scientific">Gimesia chilikensis</name>
    <dbReference type="NCBI Taxonomy" id="2605989"/>
    <lineage>
        <taxon>Bacteria</taxon>
        <taxon>Pseudomonadati</taxon>
        <taxon>Planctomycetota</taxon>
        <taxon>Planctomycetia</taxon>
        <taxon>Planctomycetales</taxon>
        <taxon>Planctomycetaceae</taxon>
        <taxon>Gimesia</taxon>
    </lineage>
</organism>
<feature type="transmembrane region" description="Helical" evidence="1">
    <location>
        <begin position="322"/>
        <end position="343"/>
    </location>
</feature>
<feature type="transmembrane region" description="Helical" evidence="1">
    <location>
        <begin position="445"/>
        <end position="469"/>
    </location>
</feature>
<keyword evidence="2" id="KW-0830">Ubiquinone</keyword>
<evidence type="ECO:0000313" key="3">
    <source>
        <dbReference type="Proteomes" id="UP000320421"/>
    </source>
</evidence>
<reference evidence="2 3" key="1">
    <citation type="submission" date="2019-02" db="EMBL/GenBank/DDBJ databases">
        <title>Deep-cultivation of Planctomycetes and their phenomic and genomic characterization uncovers novel biology.</title>
        <authorList>
            <person name="Wiegand S."/>
            <person name="Jogler M."/>
            <person name="Boedeker C."/>
            <person name="Pinto D."/>
            <person name="Vollmers J."/>
            <person name="Rivas-Marin E."/>
            <person name="Kohn T."/>
            <person name="Peeters S.H."/>
            <person name="Heuer A."/>
            <person name="Rast P."/>
            <person name="Oberbeckmann S."/>
            <person name="Bunk B."/>
            <person name="Jeske O."/>
            <person name="Meyerdierks A."/>
            <person name="Storesund J.E."/>
            <person name="Kallscheuer N."/>
            <person name="Luecker S."/>
            <person name="Lage O.M."/>
            <person name="Pohl T."/>
            <person name="Merkel B.J."/>
            <person name="Hornburger P."/>
            <person name="Mueller R.-W."/>
            <person name="Bruemmer F."/>
            <person name="Labrenz M."/>
            <person name="Spormann A.M."/>
            <person name="Op den Camp H."/>
            <person name="Overmann J."/>
            <person name="Amann R."/>
            <person name="Jetten M.S.M."/>
            <person name="Mascher T."/>
            <person name="Medema M.H."/>
            <person name="Devos D.P."/>
            <person name="Kaster A.-K."/>
            <person name="Ovreas L."/>
            <person name="Rohde M."/>
            <person name="Galperin M.Y."/>
            <person name="Jogler C."/>
        </authorList>
    </citation>
    <scope>NUCLEOTIDE SEQUENCE [LARGE SCALE GENOMIC DNA]</scope>
    <source>
        <strain evidence="2 3">HG66A1</strain>
    </source>
</reference>
<feature type="transmembrane region" description="Helical" evidence="1">
    <location>
        <begin position="283"/>
        <end position="302"/>
    </location>
</feature>
<evidence type="ECO:0000256" key="1">
    <source>
        <dbReference type="SAM" id="Phobius"/>
    </source>
</evidence>
<feature type="transmembrane region" description="Helical" evidence="1">
    <location>
        <begin position="6"/>
        <end position="28"/>
    </location>
</feature>
<feature type="transmembrane region" description="Helical" evidence="1">
    <location>
        <begin position="374"/>
        <end position="397"/>
    </location>
</feature>
<keyword evidence="1" id="KW-0812">Transmembrane</keyword>
<feature type="transmembrane region" description="Helical" evidence="1">
    <location>
        <begin position="490"/>
        <end position="513"/>
    </location>
</feature>
<gene>
    <name evidence="2" type="ORF">HG66A1_06830</name>
</gene>
<keyword evidence="3" id="KW-1185">Reference proteome</keyword>
<dbReference type="OrthoDB" id="9811718at2"/>
<protein>
    <submittedName>
        <fullName evidence="2">NADH:ubiquinone oxidoreductase subunit M</fullName>
    </submittedName>
</protein>